<dbReference type="InterPro" id="IPR027417">
    <property type="entry name" value="P-loop_NTPase"/>
</dbReference>
<organism evidence="7 8">
    <name type="scientific">Candidatus Chryseopegocella kryptomonas</name>
    <dbReference type="NCBI Taxonomy" id="1633643"/>
    <lineage>
        <taxon>Bacteria</taxon>
        <taxon>Pseudomonadati</taxon>
        <taxon>Candidatus Kryptoniota</taxon>
        <taxon>Candidatus Chryseopegocella</taxon>
    </lineage>
</organism>
<reference evidence="8" key="1">
    <citation type="submission" date="2015-11" db="EMBL/GenBank/DDBJ databases">
        <authorList>
            <person name="Varghese N."/>
        </authorList>
    </citation>
    <scope>NUCLEOTIDE SEQUENCE [LARGE SCALE GENOMIC DNA]</scope>
    <source>
        <strain evidence="8">JGI-23</strain>
    </source>
</reference>
<dbReference type="PANTHER" id="PTHR24348">
    <property type="entry name" value="SERINE/THREONINE-PROTEIN KINASE UNC-51-RELATED"/>
    <property type="match status" value="1"/>
</dbReference>
<dbReference type="PROSITE" id="PS50293">
    <property type="entry name" value="TPR_REGION"/>
    <property type="match status" value="1"/>
</dbReference>
<dbReference type="InterPro" id="IPR045269">
    <property type="entry name" value="Atg1-like"/>
</dbReference>
<dbReference type="Pfam" id="PF13424">
    <property type="entry name" value="TPR_12"/>
    <property type="match status" value="1"/>
</dbReference>
<gene>
    <name evidence="7" type="ORF">JGI23_00773</name>
</gene>
<evidence type="ECO:0000256" key="4">
    <source>
        <dbReference type="ARBA" id="ARBA00022840"/>
    </source>
</evidence>
<evidence type="ECO:0000256" key="5">
    <source>
        <dbReference type="PROSITE-ProRule" id="PRU00339"/>
    </source>
</evidence>
<evidence type="ECO:0000313" key="7">
    <source>
        <dbReference type="EMBL" id="CUS99977.1"/>
    </source>
</evidence>
<feature type="repeat" description="TPR" evidence="5">
    <location>
        <begin position="863"/>
        <end position="896"/>
    </location>
</feature>
<dbReference type="Pfam" id="PF00069">
    <property type="entry name" value="Pkinase"/>
    <property type="match status" value="1"/>
</dbReference>
<dbReference type="AlphaFoldDB" id="A0A0P1MVL9"/>
<keyword evidence="5" id="KW-0802">TPR repeat</keyword>
<dbReference type="Gene3D" id="1.25.40.10">
    <property type="entry name" value="Tetratricopeptide repeat domain"/>
    <property type="match status" value="2"/>
</dbReference>
<protein>
    <submittedName>
        <fullName evidence="7">Serine/threonine protein kinase</fullName>
    </submittedName>
</protein>
<dbReference type="SUPFAM" id="SSF52540">
    <property type="entry name" value="P-loop containing nucleoside triphosphate hydrolases"/>
    <property type="match status" value="1"/>
</dbReference>
<evidence type="ECO:0000313" key="8">
    <source>
        <dbReference type="Proteomes" id="UP000199197"/>
    </source>
</evidence>
<keyword evidence="3 7" id="KW-0418">Kinase</keyword>
<dbReference type="OrthoDB" id="9801841at2"/>
<name>A0A0P1MVL9_9BACT</name>
<dbReference type="Gene3D" id="3.30.200.20">
    <property type="entry name" value="Phosphorylase Kinase, domain 1"/>
    <property type="match status" value="1"/>
</dbReference>
<dbReference type="InterPro" id="IPR011009">
    <property type="entry name" value="Kinase-like_dom_sf"/>
</dbReference>
<dbReference type="GO" id="GO:0042594">
    <property type="term" value="P:response to starvation"/>
    <property type="evidence" value="ECO:0007669"/>
    <property type="project" value="TreeGrafter"/>
</dbReference>
<keyword evidence="7" id="KW-0723">Serine/threonine-protein kinase</keyword>
<evidence type="ECO:0000256" key="2">
    <source>
        <dbReference type="ARBA" id="ARBA00022741"/>
    </source>
</evidence>
<dbReference type="InterPro" id="IPR019734">
    <property type="entry name" value="TPR_rpt"/>
</dbReference>
<proteinExistence type="predicted"/>
<dbReference type="PROSITE" id="PS00108">
    <property type="entry name" value="PROTEIN_KINASE_ST"/>
    <property type="match status" value="1"/>
</dbReference>
<dbReference type="Proteomes" id="UP000199197">
    <property type="component" value="Unassembled WGS sequence"/>
</dbReference>
<dbReference type="GO" id="GO:0005829">
    <property type="term" value="C:cytosol"/>
    <property type="evidence" value="ECO:0007669"/>
    <property type="project" value="TreeGrafter"/>
</dbReference>
<dbReference type="Gene3D" id="1.10.510.10">
    <property type="entry name" value="Transferase(Phosphotransferase) domain 1"/>
    <property type="match status" value="1"/>
</dbReference>
<dbReference type="PROSITE" id="PS50005">
    <property type="entry name" value="TPR"/>
    <property type="match status" value="2"/>
</dbReference>
<dbReference type="EMBL" id="CZVW01000006">
    <property type="protein sequence ID" value="CUS99977.1"/>
    <property type="molecule type" value="Genomic_DNA"/>
</dbReference>
<dbReference type="SMART" id="SM00220">
    <property type="entry name" value="S_TKc"/>
    <property type="match status" value="1"/>
</dbReference>
<keyword evidence="1" id="KW-0808">Transferase</keyword>
<sequence>MLINKRYEIQEKIGQGSIGEVFKAYDTYKEKIVAIKIAKPEPTAEDKLINEFKITSQFEHPNIISAFDFGIIRSGEDDKYINRKFIVFEHCDIYDIVNFFSKLDFKKKIEMIIQITHALYLIHKSGYIHRDIKPENILYDSKNELVKISDLGLAVELDEATSGKMPAGTLLYIAPEILRGDKFDQSADIYSLGILIYHLLKGHPPFESENPIEIIKWHLSKKKLDDKEINTELIELLNSMIDPDPSQRPKNMLDVLNRLKNLTPDFKPSNNFKIRKPIGKSEAIKKASEILKNLKISPQETKIILISGADGLGKTSLTRYINVEAKTLGFETIIINELNIQKIINLITNSPLILNLTPELRLQLEKFKDITAINPHISIEFSQFLKKLIFESSSSFPVALFFDDLNPNELNVEVFLKSFLQFDESSGGRMAIFITCNNVNFYTSFIKKFETIYLRPLNVDEIKEYIMINFDFDDESATKFAKVLAEYTGGISAIVEIFSNYLSKIRANPNLISQIAKIKFDEILNQISHLSKTQKRILEILSLGQEPVEIKILNEFFCENITLHLNELQRSGFIKIENEKICISYMALKNYIDETIDPETRRKIHLNYAIIYLNQPNWEENTDKILHHFVKAKDKTGIEKFAEKGIEKLIFKNEFKKAIDLCVEIFELLPDYLKETFTIKLADLNLKIGNYSETINILQKSDDLQSLEMKSQAYFHLGETGKAMEILKNAFVNAETPYEKVRVAVKLSQIYASSGEIENAFLILKSFESEKIIKLLAKTETLGDFYAGLGITSQMKGLEKNARRYFELSLEQRLSKKDNRKAIAGYNNIANFYSIIGQHDEAIKYWKKALEISESIGDIIQNAHIYNNIGISHFKRRNFEKAVENYQKALSIYKTLNDVPGMANALGNIAEVLIEEFKLAEAYENINEAKRLHELSKNQDGICEANFLLLSLYLNIGDLNSAELILNEISEKCPNLPKHWLDFQIAILEMKKKNFDRAESMLAEIERNELVRREKELHLKILISMLKLSYVSEQFKLPENIELLLKLADDRVSKSMIFFLLALLYESKDKMLAFRYLNESTDELRDEFAEFRWKLYLKIAEYYKNRGIDVKFLQYFEQSLLSFDELIRRIKIPKFVKAYVEDVENEKFYNLLQKLNV</sequence>
<dbReference type="GO" id="GO:0005776">
    <property type="term" value="C:autophagosome"/>
    <property type="evidence" value="ECO:0007669"/>
    <property type="project" value="TreeGrafter"/>
</dbReference>
<dbReference type="GO" id="GO:0034045">
    <property type="term" value="C:phagophore assembly site membrane"/>
    <property type="evidence" value="ECO:0007669"/>
    <property type="project" value="TreeGrafter"/>
</dbReference>
<dbReference type="Gene3D" id="3.40.50.300">
    <property type="entry name" value="P-loop containing nucleotide triphosphate hydrolases"/>
    <property type="match status" value="1"/>
</dbReference>
<evidence type="ECO:0000259" key="6">
    <source>
        <dbReference type="PROSITE" id="PS50011"/>
    </source>
</evidence>
<dbReference type="PANTHER" id="PTHR24348:SF22">
    <property type="entry name" value="NON-SPECIFIC SERINE_THREONINE PROTEIN KINASE"/>
    <property type="match status" value="1"/>
</dbReference>
<dbReference type="GO" id="GO:0005524">
    <property type="term" value="F:ATP binding"/>
    <property type="evidence" value="ECO:0007669"/>
    <property type="project" value="UniProtKB-KW"/>
</dbReference>
<feature type="domain" description="Protein kinase" evidence="6">
    <location>
        <begin position="7"/>
        <end position="266"/>
    </location>
</feature>
<dbReference type="InterPro" id="IPR008271">
    <property type="entry name" value="Ser/Thr_kinase_AS"/>
</dbReference>
<dbReference type="SUPFAM" id="SSF48452">
    <property type="entry name" value="TPR-like"/>
    <property type="match status" value="2"/>
</dbReference>
<dbReference type="InterPro" id="IPR011990">
    <property type="entry name" value="TPR-like_helical_dom_sf"/>
</dbReference>
<evidence type="ECO:0000256" key="3">
    <source>
        <dbReference type="ARBA" id="ARBA00022777"/>
    </source>
</evidence>
<accession>A0A0P1MVL9</accession>
<dbReference type="SMART" id="SM00028">
    <property type="entry name" value="TPR"/>
    <property type="match status" value="3"/>
</dbReference>
<evidence type="ECO:0000256" key="1">
    <source>
        <dbReference type="ARBA" id="ARBA00022679"/>
    </source>
</evidence>
<keyword evidence="4" id="KW-0067">ATP-binding</keyword>
<dbReference type="RefSeq" id="WP_092348781.1">
    <property type="nucleotide sequence ID" value="NZ_CZVW01000006.1"/>
</dbReference>
<dbReference type="CDD" id="cd14014">
    <property type="entry name" value="STKc_PknB_like"/>
    <property type="match status" value="1"/>
</dbReference>
<feature type="repeat" description="TPR" evidence="5">
    <location>
        <begin position="823"/>
        <end position="856"/>
    </location>
</feature>
<dbReference type="GO" id="GO:0004674">
    <property type="term" value="F:protein serine/threonine kinase activity"/>
    <property type="evidence" value="ECO:0007669"/>
    <property type="project" value="UniProtKB-KW"/>
</dbReference>
<keyword evidence="2" id="KW-0547">Nucleotide-binding</keyword>
<dbReference type="InterPro" id="IPR000719">
    <property type="entry name" value="Prot_kinase_dom"/>
</dbReference>
<dbReference type="PROSITE" id="PS50011">
    <property type="entry name" value="PROTEIN_KINASE_DOM"/>
    <property type="match status" value="1"/>
</dbReference>
<dbReference type="SUPFAM" id="SSF56112">
    <property type="entry name" value="Protein kinase-like (PK-like)"/>
    <property type="match status" value="1"/>
</dbReference>
<keyword evidence="8" id="KW-1185">Reference proteome</keyword>